<dbReference type="Proteomes" id="UP000254889">
    <property type="component" value="Chromosome"/>
</dbReference>
<keyword evidence="1" id="KW-0472">Membrane</keyword>
<sequence length="296" mass="31706">MAHSHLLLGAGAEPAHIAVRRIGVADLKDALRKGFDDFLAMPTHAMFLCIVYPLAGLLLARLAFGYSVLPLLYPIATGFALVGPFAALGLYEMSRRREAGQPVSAANAFDVLESSSIGAIAALGLLLLAVFGIWVMVANAVYIGFFGYAPPASIESFVRNVLTTEAGWDMIVVGNLVGFCFAVIVLTIGVVSFTLLLDRDVGAAVALLTSIRAVAANPLAMALWGFIVAALLILGSLPFFLGLTVVMPVLGHATWHLYRKVVESDASPRPDHWRRPAGKRYAADFPANLFPWSREK</sequence>
<organism evidence="2 3">
    <name type="scientific">Pseudolabrys taiwanensis</name>
    <dbReference type="NCBI Taxonomy" id="331696"/>
    <lineage>
        <taxon>Bacteria</taxon>
        <taxon>Pseudomonadati</taxon>
        <taxon>Pseudomonadota</taxon>
        <taxon>Alphaproteobacteria</taxon>
        <taxon>Hyphomicrobiales</taxon>
        <taxon>Xanthobacteraceae</taxon>
        <taxon>Pseudolabrys</taxon>
    </lineage>
</organism>
<dbReference type="OrthoDB" id="9809543at2"/>
<feature type="transmembrane region" description="Helical" evidence="1">
    <location>
        <begin position="170"/>
        <end position="196"/>
    </location>
</feature>
<protein>
    <submittedName>
        <fullName evidence="2">DUF2189 domain-containing protein</fullName>
    </submittedName>
</protein>
<feature type="transmembrane region" description="Helical" evidence="1">
    <location>
        <begin position="38"/>
        <end position="59"/>
    </location>
</feature>
<feature type="transmembrane region" description="Helical" evidence="1">
    <location>
        <begin position="125"/>
        <end position="150"/>
    </location>
</feature>
<proteinExistence type="predicted"/>
<evidence type="ECO:0000256" key="1">
    <source>
        <dbReference type="SAM" id="Phobius"/>
    </source>
</evidence>
<gene>
    <name evidence="2" type="ORF">DW352_12530</name>
</gene>
<dbReference type="InterPro" id="IPR018692">
    <property type="entry name" value="DUF2189"/>
</dbReference>
<reference evidence="2 3" key="1">
    <citation type="submission" date="2018-07" db="EMBL/GenBank/DDBJ databases">
        <authorList>
            <person name="Quirk P.G."/>
            <person name="Krulwich T.A."/>
        </authorList>
    </citation>
    <scope>NUCLEOTIDE SEQUENCE [LARGE SCALE GENOMIC DNA]</scope>
    <source>
        <strain evidence="2 3">CC-BB4</strain>
    </source>
</reference>
<accession>A0A345ZWG8</accession>
<dbReference type="EMBL" id="CP031417">
    <property type="protein sequence ID" value="AXK81265.1"/>
    <property type="molecule type" value="Genomic_DNA"/>
</dbReference>
<keyword evidence="1" id="KW-0812">Transmembrane</keyword>
<dbReference type="RefSeq" id="WP_115691644.1">
    <property type="nucleotide sequence ID" value="NZ_CP031417.1"/>
</dbReference>
<dbReference type="KEGG" id="ptaw:DW352_12530"/>
<feature type="transmembrane region" description="Helical" evidence="1">
    <location>
        <begin position="71"/>
        <end position="91"/>
    </location>
</feature>
<evidence type="ECO:0000313" key="3">
    <source>
        <dbReference type="Proteomes" id="UP000254889"/>
    </source>
</evidence>
<feature type="transmembrane region" description="Helical" evidence="1">
    <location>
        <begin position="226"/>
        <end position="250"/>
    </location>
</feature>
<dbReference type="Pfam" id="PF09955">
    <property type="entry name" value="DUF2189"/>
    <property type="match status" value="1"/>
</dbReference>
<dbReference type="AlphaFoldDB" id="A0A345ZWG8"/>
<keyword evidence="1" id="KW-1133">Transmembrane helix</keyword>
<evidence type="ECO:0000313" key="2">
    <source>
        <dbReference type="EMBL" id="AXK81265.1"/>
    </source>
</evidence>
<keyword evidence="3" id="KW-1185">Reference proteome</keyword>
<name>A0A345ZWG8_9HYPH</name>